<name>A0A415J026_BACLI</name>
<comment type="caution">
    <text evidence="6">The sequence shown here is derived from an EMBL/GenBank/DDBJ whole genome shotgun (WGS) entry which is preliminary data.</text>
</comment>
<dbReference type="HAMAP" id="MF_01536">
    <property type="entry name" value="UPF0344"/>
    <property type="match status" value="1"/>
</dbReference>
<comment type="subcellular location">
    <subcellularLocation>
        <location evidence="5">Cell membrane</location>
        <topology evidence="5">Multi-pass membrane protein</topology>
    </subcellularLocation>
</comment>
<dbReference type="EMBL" id="NILC01000021">
    <property type="protein sequence ID" value="TWL28766.1"/>
    <property type="molecule type" value="Genomic_DNA"/>
</dbReference>
<dbReference type="Pfam" id="PF07457">
    <property type="entry name" value="DUF1516"/>
    <property type="match status" value="1"/>
</dbReference>
<proteinExistence type="inferred from homology"/>
<evidence type="ECO:0000256" key="5">
    <source>
        <dbReference type="HAMAP-Rule" id="MF_01536"/>
    </source>
</evidence>
<dbReference type="GO" id="GO:0005886">
    <property type="term" value="C:plasma membrane"/>
    <property type="evidence" value="ECO:0007669"/>
    <property type="project" value="UniProtKB-SubCell"/>
</dbReference>
<keyword evidence="2 5" id="KW-0812">Transmembrane</keyword>
<keyword evidence="4 5" id="KW-0472">Membrane</keyword>
<evidence type="ECO:0000256" key="1">
    <source>
        <dbReference type="ARBA" id="ARBA00022475"/>
    </source>
</evidence>
<sequence>MNMTHMHITSWVIALILVFVAYGLYSSGNSKGAKITHMILRLFYIIVIITGAQLFLKFTAWNGEYIAKALLGLITIGFMEMLLIRRKNGKAATGIWIGFIVVLLLTVVLGLRLPLGFKVF</sequence>
<evidence type="ECO:0000256" key="4">
    <source>
        <dbReference type="ARBA" id="ARBA00023136"/>
    </source>
</evidence>
<dbReference type="Proteomes" id="UP000435910">
    <property type="component" value="Unassembled WGS sequence"/>
</dbReference>
<accession>A0A415J026</accession>
<feature type="transmembrane region" description="Helical" evidence="5">
    <location>
        <begin position="95"/>
        <end position="115"/>
    </location>
</feature>
<gene>
    <name evidence="6" type="ORF">CHCC16736_3368</name>
</gene>
<keyword evidence="3 5" id="KW-1133">Transmembrane helix</keyword>
<comment type="similarity">
    <text evidence="5">Belongs to the UPF0344 family.</text>
</comment>
<keyword evidence="1 5" id="KW-1003">Cell membrane</keyword>
<dbReference type="OMA" id="HMHIASW"/>
<feature type="transmembrane region" description="Helical" evidence="5">
    <location>
        <begin position="65"/>
        <end position="83"/>
    </location>
</feature>
<evidence type="ECO:0000256" key="2">
    <source>
        <dbReference type="ARBA" id="ARBA00022692"/>
    </source>
</evidence>
<dbReference type="NCBIfam" id="NF010198">
    <property type="entry name" value="PRK13673.1-5"/>
    <property type="match status" value="1"/>
</dbReference>
<feature type="transmembrane region" description="Helical" evidence="5">
    <location>
        <begin position="6"/>
        <end position="26"/>
    </location>
</feature>
<evidence type="ECO:0000313" key="6">
    <source>
        <dbReference type="EMBL" id="TWL28766.1"/>
    </source>
</evidence>
<evidence type="ECO:0000256" key="3">
    <source>
        <dbReference type="ARBA" id="ARBA00022989"/>
    </source>
</evidence>
<dbReference type="InterPro" id="IPR010899">
    <property type="entry name" value="UPF0344"/>
</dbReference>
<feature type="transmembrane region" description="Helical" evidence="5">
    <location>
        <begin position="38"/>
        <end position="59"/>
    </location>
</feature>
<organism evidence="6 7">
    <name type="scientific">Bacillus licheniformis</name>
    <dbReference type="NCBI Taxonomy" id="1402"/>
    <lineage>
        <taxon>Bacteria</taxon>
        <taxon>Bacillati</taxon>
        <taxon>Bacillota</taxon>
        <taxon>Bacilli</taxon>
        <taxon>Bacillales</taxon>
        <taxon>Bacillaceae</taxon>
        <taxon>Bacillus</taxon>
    </lineage>
</organism>
<reference evidence="6 7" key="1">
    <citation type="submission" date="2019-06" db="EMBL/GenBank/DDBJ databases">
        <title>Genome sequence analysis of &gt;100 Bacillus licheniformis strains suggests intrinsic resistance to this species.</title>
        <authorList>
            <person name="Wels M."/>
            <person name="Siezen R.J."/>
            <person name="Johansen E."/>
            <person name="Stuer-Lauridsen B."/>
            <person name="Bjerre K."/>
            <person name="Nielsen B.K.K."/>
        </authorList>
    </citation>
    <scope>NUCLEOTIDE SEQUENCE [LARGE SCALE GENOMIC DNA]</scope>
    <source>
        <strain evidence="6 7">BAC-16736</strain>
    </source>
</reference>
<evidence type="ECO:0000313" key="7">
    <source>
        <dbReference type="Proteomes" id="UP000435910"/>
    </source>
</evidence>
<protein>
    <recommendedName>
        <fullName evidence="5">UPF0344 protein CHCC16736_3368</fullName>
    </recommendedName>
</protein>
<dbReference type="AlphaFoldDB" id="A0A415J026"/>